<protein>
    <recommendedName>
        <fullName evidence="4">Lipoprotein</fullName>
    </recommendedName>
</protein>
<keyword evidence="1" id="KW-0175">Coiled coil</keyword>
<organism evidence="2 3">
    <name type="scientific">Flavimaricola marinus</name>
    <dbReference type="NCBI Taxonomy" id="1819565"/>
    <lineage>
        <taxon>Bacteria</taxon>
        <taxon>Pseudomonadati</taxon>
        <taxon>Pseudomonadota</taxon>
        <taxon>Alphaproteobacteria</taxon>
        <taxon>Rhodobacterales</taxon>
        <taxon>Paracoccaceae</taxon>
        <taxon>Flavimaricola</taxon>
    </lineage>
</organism>
<dbReference type="Proteomes" id="UP000201613">
    <property type="component" value="Unassembled WGS sequence"/>
</dbReference>
<keyword evidence="3" id="KW-1185">Reference proteome</keyword>
<dbReference type="RefSeq" id="WP_093990870.1">
    <property type="nucleotide sequence ID" value="NZ_FXZK01000001.1"/>
</dbReference>
<dbReference type="PROSITE" id="PS51257">
    <property type="entry name" value="PROKAR_LIPOPROTEIN"/>
    <property type="match status" value="1"/>
</dbReference>
<dbReference type="EMBL" id="FXZK01000001">
    <property type="protein sequence ID" value="SMY06726.1"/>
    <property type="molecule type" value="Genomic_DNA"/>
</dbReference>
<dbReference type="OrthoDB" id="7875456at2"/>
<reference evidence="2 3" key="1">
    <citation type="submission" date="2017-05" db="EMBL/GenBank/DDBJ databases">
        <authorList>
            <person name="Song R."/>
            <person name="Chenine A.L."/>
            <person name="Ruprecht R.M."/>
        </authorList>
    </citation>
    <scope>NUCLEOTIDE SEQUENCE [LARGE SCALE GENOMIC DNA]</scope>
    <source>
        <strain evidence="2 3">CECT 8899</strain>
    </source>
</reference>
<name>A0A238LCR3_9RHOB</name>
<feature type="coiled-coil region" evidence="1">
    <location>
        <begin position="93"/>
        <end position="120"/>
    </location>
</feature>
<evidence type="ECO:0008006" key="4">
    <source>
        <dbReference type="Google" id="ProtNLM"/>
    </source>
</evidence>
<evidence type="ECO:0000256" key="1">
    <source>
        <dbReference type="SAM" id="Coils"/>
    </source>
</evidence>
<evidence type="ECO:0000313" key="2">
    <source>
        <dbReference type="EMBL" id="SMY06726.1"/>
    </source>
</evidence>
<dbReference type="AlphaFoldDB" id="A0A238LCR3"/>
<sequence length="127" mass="13970">MRRTLLILPLLVAACATPREQCISDVTRELRVMTGLVNETQANIQRGYAVAETQEVQTIRSTCTGTNDDGSSFTFPCEETRTIDRQVPVAIDLNAEQAKLASLQERQAQLQRAADAAVQQCVAIHPE</sequence>
<gene>
    <name evidence="2" type="ORF">LOM8899_00855</name>
</gene>
<proteinExistence type="predicted"/>
<accession>A0A238LCR3</accession>
<evidence type="ECO:0000313" key="3">
    <source>
        <dbReference type="Proteomes" id="UP000201613"/>
    </source>
</evidence>